<dbReference type="HOGENOM" id="CLU_2143886_0_0_4"/>
<gene>
    <name evidence="2" type="ordered locus">Rfer_4462</name>
</gene>
<evidence type="ECO:0000313" key="3">
    <source>
        <dbReference type="Proteomes" id="UP000008332"/>
    </source>
</evidence>
<reference evidence="3" key="1">
    <citation type="submission" date="2006-02" db="EMBL/GenBank/DDBJ databases">
        <title>Complete sequence of plasmid 1 of Rhodoferax ferrireducens DSM 15236.</title>
        <authorList>
            <person name="Copeland A."/>
            <person name="Lucas S."/>
            <person name="Lapidus A."/>
            <person name="Barry K."/>
            <person name="Detter J.C."/>
            <person name="Glavina del Rio T."/>
            <person name="Hammon N."/>
            <person name="Israni S."/>
            <person name="Pitluck S."/>
            <person name="Brettin T."/>
            <person name="Bruce D."/>
            <person name="Han C."/>
            <person name="Tapia R."/>
            <person name="Gilna P."/>
            <person name="Kiss H."/>
            <person name="Schmutz J."/>
            <person name="Larimer F."/>
            <person name="Land M."/>
            <person name="Kyrpides N."/>
            <person name="Ivanova N."/>
            <person name="Richardson P."/>
        </authorList>
    </citation>
    <scope>NUCLEOTIDE SEQUENCE [LARGE SCALE GENOMIC DNA]</scope>
    <source>
        <strain evidence="3">ATCC BAA-621 / DSM 15236 / T118</strain>
        <plasmid evidence="3">Plasmid pDSM15236</plasmid>
    </source>
</reference>
<dbReference type="Proteomes" id="UP000008332">
    <property type="component" value="Plasmid unnamed1"/>
</dbReference>
<sequence>MFFDKTIDSTIYIFGIGRLYFLVGFLADGDVYGRMTIRPKNHENEWAHTWADAMSLDAFEAWAPTAPTRILKELEAEIYVSLDGRDYPFRHPKGRLTAKAAIIDRVLEHRVV</sequence>
<protein>
    <submittedName>
        <fullName evidence="2">Uncharacterized protein</fullName>
    </submittedName>
</protein>
<accession>Q21PZ7</accession>
<dbReference type="AlphaFoldDB" id="Q21PZ7"/>
<geneLocation type="plasmid" evidence="3">
    <name>pDSM15236</name>
</geneLocation>
<keyword evidence="1" id="KW-1133">Transmembrane helix</keyword>
<name>Q21PZ7_ALBFT</name>
<evidence type="ECO:0000313" key="2">
    <source>
        <dbReference type="EMBL" id="ABD72148.1"/>
    </source>
</evidence>
<evidence type="ECO:0000256" key="1">
    <source>
        <dbReference type="SAM" id="Phobius"/>
    </source>
</evidence>
<dbReference type="EMBL" id="CP000268">
    <property type="protein sequence ID" value="ABD72148.1"/>
    <property type="molecule type" value="Genomic_DNA"/>
</dbReference>
<dbReference type="RefSeq" id="WP_011458591.1">
    <property type="nucleotide sequence ID" value="NC_007901.1"/>
</dbReference>
<feature type="transmembrane region" description="Helical" evidence="1">
    <location>
        <begin position="12"/>
        <end position="32"/>
    </location>
</feature>
<keyword evidence="2" id="KW-0614">Plasmid</keyword>
<keyword evidence="1" id="KW-0812">Transmembrane</keyword>
<organism evidence="2 3">
    <name type="scientific">Albidiferax ferrireducens (strain ATCC BAA-621 / DSM 15236 / T118)</name>
    <name type="common">Rhodoferax ferrireducens</name>
    <dbReference type="NCBI Taxonomy" id="338969"/>
    <lineage>
        <taxon>Bacteria</taxon>
        <taxon>Pseudomonadati</taxon>
        <taxon>Pseudomonadota</taxon>
        <taxon>Betaproteobacteria</taxon>
        <taxon>Burkholderiales</taxon>
        <taxon>Comamonadaceae</taxon>
        <taxon>Rhodoferax</taxon>
    </lineage>
</organism>
<keyword evidence="1" id="KW-0472">Membrane</keyword>
<proteinExistence type="predicted"/>
<keyword evidence="3" id="KW-1185">Reference proteome</keyword>
<dbReference type="KEGG" id="rfr:Rfer_4462"/>